<evidence type="ECO:0000256" key="4">
    <source>
        <dbReference type="ARBA" id="ARBA00022771"/>
    </source>
</evidence>
<gene>
    <name evidence="15" type="ORF">RRG08_016752</name>
</gene>
<feature type="compositionally biased region" description="Polar residues" evidence="13">
    <location>
        <begin position="251"/>
        <end position="276"/>
    </location>
</feature>
<evidence type="ECO:0000313" key="16">
    <source>
        <dbReference type="Proteomes" id="UP001283361"/>
    </source>
</evidence>
<dbReference type="GO" id="GO:0005737">
    <property type="term" value="C:cytoplasm"/>
    <property type="evidence" value="ECO:0007669"/>
    <property type="project" value="TreeGrafter"/>
</dbReference>
<feature type="compositionally biased region" description="Basic and acidic residues" evidence="13">
    <location>
        <begin position="451"/>
        <end position="460"/>
    </location>
</feature>
<accession>A0AAE1DRU3</accession>
<feature type="region of interest" description="Disordered" evidence="13">
    <location>
        <begin position="438"/>
        <end position="460"/>
    </location>
</feature>
<reference evidence="15" key="1">
    <citation type="journal article" date="2023" name="G3 (Bethesda)">
        <title>A reference genome for the long-term kleptoplast-retaining sea slug Elysia crispata morphotype clarki.</title>
        <authorList>
            <person name="Eastman K.E."/>
            <person name="Pendleton A.L."/>
            <person name="Shaikh M.A."/>
            <person name="Suttiyut T."/>
            <person name="Ogas R."/>
            <person name="Tomko P."/>
            <person name="Gavelis G."/>
            <person name="Widhalm J.R."/>
            <person name="Wisecaver J.H."/>
        </authorList>
    </citation>
    <scope>NUCLEOTIDE SEQUENCE</scope>
    <source>
        <strain evidence="15">ECLA1</strain>
    </source>
</reference>
<dbReference type="InterPro" id="IPR007308">
    <property type="entry name" value="Rtr1/RPAP2_dom"/>
</dbReference>
<keyword evidence="7 12" id="KW-0904">Protein phosphatase</keyword>
<evidence type="ECO:0000313" key="15">
    <source>
        <dbReference type="EMBL" id="KAK3779338.1"/>
    </source>
</evidence>
<proteinExistence type="inferred from homology"/>
<evidence type="ECO:0000256" key="7">
    <source>
        <dbReference type="ARBA" id="ARBA00022912"/>
    </source>
</evidence>
<organism evidence="15 16">
    <name type="scientific">Elysia crispata</name>
    <name type="common">lettuce slug</name>
    <dbReference type="NCBI Taxonomy" id="231223"/>
    <lineage>
        <taxon>Eukaryota</taxon>
        <taxon>Metazoa</taxon>
        <taxon>Spiralia</taxon>
        <taxon>Lophotrochozoa</taxon>
        <taxon>Mollusca</taxon>
        <taxon>Gastropoda</taxon>
        <taxon>Heterobranchia</taxon>
        <taxon>Euthyneura</taxon>
        <taxon>Panpulmonata</taxon>
        <taxon>Sacoglossa</taxon>
        <taxon>Placobranchoidea</taxon>
        <taxon>Plakobranchidae</taxon>
        <taxon>Elysia</taxon>
    </lineage>
</organism>
<comment type="catalytic activity">
    <reaction evidence="9 12">
        <text>O-phospho-L-seryl-[protein] + H2O = L-seryl-[protein] + phosphate</text>
        <dbReference type="Rhea" id="RHEA:20629"/>
        <dbReference type="Rhea" id="RHEA-COMP:9863"/>
        <dbReference type="Rhea" id="RHEA-COMP:11604"/>
        <dbReference type="ChEBI" id="CHEBI:15377"/>
        <dbReference type="ChEBI" id="CHEBI:29999"/>
        <dbReference type="ChEBI" id="CHEBI:43474"/>
        <dbReference type="ChEBI" id="CHEBI:83421"/>
        <dbReference type="EC" id="3.1.3.16"/>
    </reaction>
</comment>
<feature type="region of interest" description="Disordered" evidence="13">
    <location>
        <begin position="235"/>
        <end position="276"/>
    </location>
</feature>
<comment type="catalytic activity">
    <reaction evidence="10 12">
        <text>O-phospho-L-threonyl-[protein] + H2O = L-threonyl-[protein] + phosphate</text>
        <dbReference type="Rhea" id="RHEA:47004"/>
        <dbReference type="Rhea" id="RHEA-COMP:11060"/>
        <dbReference type="Rhea" id="RHEA-COMP:11605"/>
        <dbReference type="ChEBI" id="CHEBI:15377"/>
        <dbReference type="ChEBI" id="CHEBI:30013"/>
        <dbReference type="ChEBI" id="CHEBI:43474"/>
        <dbReference type="ChEBI" id="CHEBI:61977"/>
        <dbReference type="EC" id="3.1.3.16"/>
    </reaction>
</comment>
<feature type="domain" description="RTR1-type" evidence="14">
    <location>
        <begin position="109"/>
        <end position="192"/>
    </location>
</feature>
<evidence type="ECO:0000256" key="1">
    <source>
        <dbReference type="ARBA" id="ARBA00004123"/>
    </source>
</evidence>
<dbReference type="PROSITE" id="PS51479">
    <property type="entry name" value="ZF_RTR1"/>
    <property type="match status" value="1"/>
</dbReference>
<keyword evidence="8 12" id="KW-0539">Nucleus</keyword>
<keyword evidence="6 12" id="KW-0862">Zinc</keyword>
<keyword evidence="4 12" id="KW-0863">Zinc-finger</keyword>
<evidence type="ECO:0000259" key="14">
    <source>
        <dbReference type="PROSITE" id="PS51479"/>
    </source>
</evidence>
<evidence type="ECO:0000256" key="10">
    <source>
        <dbReference type="ARBA" id="ARBA00048336"/>
    </source>
</evidence>
<keyword evidence="5 12" id="KW-0378">Hydrolase</keyword>
<dbReference type="GO" id="GO:0008420">
    <property type="term" value="F:RNA polymerase II CTD heptapeptide repeat phosphatase activity"/>
    <property type="evidence" value="ECO:0007669"/>
    <property type="project" value="UniProtKB-UniRule"/>
</dbReference>
<dbReference type="GO" id="GO:0005634">
    <property type="term" value="C:nucleus"/>
    <property type="evidence" value="ECO:0007669"/>
    <property type="project" value="UniProtKB-SubCell"/>
</dbReference>
<dbReference type="EMBL" id="JAWDGP010002845">
    <property type="protein sequence ID" value="KAK3779338.1"/>
    <property type="molecule type" value="Genomic_DNA"/>
</dbReference>
<dbReference type="Pfam" id="PF04181">
    <property type="entry name" value="RPAP2_Rtr1"/>
    <property type="match status" value="1"/>
</dbReference>
<feature type="compositionally biased region" description="Polar residues" evidence="13">
    <location>
        <begin position="438"/>
        <end position="450"/>
    </location>
</feature>
<dbReference type="InterPro" id="IPR038534">
    <property type="entry name" value="Rtr1/RPAP2_sf"/>
</dbReference>
<evidence type="ECO:0000256" key="11">
    <source>
        <dbReference type="PROSITE-ProRule" id="PRU00812"/>
    </source>
</evidence>
<dbReference type="GO" id="GO:0043175">
    <property type="term" value="F:RNA polymerase core enzyme binding"/>
    <property type="evidence" value="ECO:0007669"/>
    <property type="project" value="UniProtKB-UniRule"/>
</dbReference>
<protein>
    <recommendedName>
        <fullName evidence="12">RNA polymerase II subunit B1 CTD phosphatase RPAP2 homolog</fullName>
        <ecNumber evidence="12">3.1.3.16</ecNumber>
    </recommendedName>
</protein>
<evidence type="ECO:0000256" key="2">
    <source>
        <dbReference type="ARBA" id="ARBA00005676"/>
    </source>
</evidence>
<evidence type="ECO:0000256" key="13">
    <source>
        <dbReference type="SAM" id="MobiDB-lite"/>
    </source>
</evidence>
<comment type="caution">
    <text evidence="15">The sequence shown here is derived from an EMBL/GenBank/DDBJ whole genome shotgun (WGS) entry which is preliminary data.</text>
</comment>
<evidence type="ECO:0000256" key="12">
    <source>
        <dbReference type="RuleBase" id="RU367080"/>
    </source>
</evidence>
<dbReference type="Gene3D" id="1.25.40.820">
    <property type="match status" value="1"/>
</dbReference>
<feature type="non-terminal residue" evidence="15">
    <location>
        <position position="1"/>
    </location>
</feature>
<keyword evidence="3 12" id="KW-0479">Metal-binding</keyword>
<dbReference type="AlphaFoldDB" id="A0AAE1DRU3"/>
<dbReference type="GO" id="GO:0008270">
    <property type="term" value="F:zinc ion binding"/>
    <property type="evidence" value="ECO:0007669"/>
    <property type="project" value="UniProtKB-KW"/>
</dbReference>
<evidence type="ECO:0000256" key="9">
    <source>
        <dbReference type="ARBA" id="ARBA00047761"/>
    </source>
</evidence>
<comment type="function">
    <text evidence="12">Putative RNA polymerase II subunit B1 C-terminal domain (CTD) phosphatase involved in RNA polymerase II transcription regulation.</text>
</comment>
<evidence type="ECO:0000256" key="5">
    <source>
        <dbReference type="ARBA" id="ARBA00022801"/>
    </source>
</evidence>
<sequence length="731" mass="81930">PWSHFCVKCFVREEVTATNCLTTELNQRESFCSIETKIPSSGFLCLWLKQIRNLKMPQSAECEASIGVKAKKLEDIERSVRSRVECEERAFHIVKKLIDNSIDGKYLVRCGKLISREHYNDIVEERAITNLCGYPVCPKFLGKTPNKKYHVSTKTNKVYEISERKNFCSSQCFRASRHFSSQIPDSPLWIRDKEQLPMITLLECDRIRGVLGDEVIGSNPKQILRNELENLEELDKRTSTSKRNAVDPNVKPTTIKSSGQAQTTSLPRATKSTSESITNIKKEPGVSDQWKHENTNSNNTLPIGDNHDVTVKALVKEKIVAYSTPLKDVNDIKTKSTEQKHVKVCDEFDGPLLALKFDQLTTKDVAQEQVAAGESSDMNLMKNITNNLRREHSVSNKNTDTQAGDNFSSKLDHLKALMSKRKNDLLKMVDVQTVEHNQLKKNIQSQNPQSDIEKSNHGSHEIEKENVTNDKHNINSVASDITLVPGSSRSSLPTHDSNNKAASTTKPSSQTTTVLKKSPLLHVCSILKTWVTPETVLFLSLGVGSETKSSLRFSDPQVQLGYGALCHRLAAQEKQMEVLLDGPLDDKSGTERLSRPTKPVPDYKALREQTEALTLNVMEFITGKKQAPKCDQGNVTDEDSGICLPAVDAYDQHQIRVRIVMDRLDKTFPDVLLPLNLSIQDVSGPVRELVNTCRLEKDNIVLKPGEWTLAVLLILKLIVFVSPSEHVTGPY</sequence>
<dbReference type="PANTHER" id="PTHR14732:SF0">
    <property type="entry name" value="RNA POLYMERASE II SUBUNIT B1 CTD PHOSPHATASE RPAP2-RELATED"/>
    <property type="match status" value="1"/>
</dbReference>
<dbReference type="EC" id="3.1.3.16" evidence="12"/>
<keyword evidence="16" id="KW-1185">Reference proteome</keyword>
<evidence type="ECO:0000256" key="8">
    <source>
        <dbReference type="ARBA" id="ARBA00023242"/>
    </source>
</evidence>
<dbReference type="PANTHER" id="PTHR14732">
    <property type="entry name" value="RNA POLYMERASE II SUBUNIT B1 CTD PHOSPHATASE RPAP2-RELATED"/>
    <property type="match status" value="1"/>
</dbReference>
<feature type="region of interest" description="Disordered" evidence="13">
    <location>
        <begin position="482"/>
        <end position="513"/>
    </location>
</feature>
<comment type="subcellular location">
    <subcellularLocation>
        <location evidence="1 12">Nucleus</location>
    </subcellularLocation>
</comment>
<evidence type="ECO:0000256" key="6">
    <source>
        <dbReference type="ARBA" id="ARBA00022833"/>
    </source>
</evidence>
<dbReference type="InterPro" id="IPR039693">
    <property type="entry name" value="Rtr1/RPAP2"/>
</dbReference>
<evidence type="ECO:0000256" key="3">
    <source>
        <dbReference type="ARBA" id="ARBA00022723"/>
    </source>
</evidence>
<dbReference type="Proteomes" id="UP001283361">
    <property type="component" value="Unassembled WGS sequence"/>
</dbReference>
<name>A0AAE1DRU3_9GAST</name>
<comment type="similarity">
    <text evidence="2 11 12">Belongs to the RPAP2 family.</text>
</comment>